<accession>A0A564Z9N0</accession>
<sequence length="789" mass="86932">MDSELTELDDWVGTLEELQLGLERKCPPISSSNHLSSNSISPSPSSKASSYSGPHRLSCTPVTRSSSPWKVAQILDSPPPPALPPRRDNPISSSKQRPPPPSPPPPVFGDEDDERRKSASTLTQSIRASFNSLSCKETTTLEDHFLTLREATAENDLNCLLRQLEEVENTMKQLELDDGGFTRRYSLASSSTTDPNTGCNPSPAPDAPEQSVSSPTLPPPLPPLSTNGYGNGNGYIGYSNGQINESTTADNQYSVDRVTQRPALPPRNLSTSARPPSPPSTDYELAEEALMTTGPSFSHVVPHDAGLSGEAQSTMKERYQHNGNGAPVERHRSLEMAPPPLPPPNQTTVMNRLSAFDSPTTSSGCSSSTSAAALHQKPPFQPSSNQNNRLGNTPPAACTSNEGSLSDKSMSECPELSKKLNQVVDLADRLKLNKLVVRIFRPDKTTKAILIDQRMTAGEVASMLIEKNFLEPSVKLCLVEKVPSLKVERVFEETETVADCILSWPVKSQNMIFFETRDDHFGFIESPKDWLGEAFANVNGFHSAESLQKMLLNFTSSGLAEWHDFLYIRKPGEKTWTRRMCVLRNSGLYASKKNKKTFSPSDLVRLLVLDDKLHIYKTTGGWSRMRAPTPHGFALKTYAAQDFSSSHVFCFCAPDETALKQWACRLRLAKYGIGLLHDYQMAKERVNSNLKGETQIPNNIIELKKVMRQSSVDCARPYTVQTPRRQASAGNLNAIKPMSTPQMGQQRIASLTPQPTTAVLRHPPFETSMNGNGYKHHSTGAPSQHFYIR</sequence>
<dbReference type="Gene3D" id="2.30.29.30">
    <property type="entry name" value="Pleckstrin-homology domain (PH domain)/Phosphotyrosine-binding domain (PTB)"/>
    <property type="match status" value="1"/>
</dbReference>
<protein>
    <recommendedName>
        <fullName evidence="3">Ras-associating domain-containing protein</fullName>
    </recommendedName>
</protein>
<dbReference type="SUPFAM" id="SSF54236">
    <property type="entry name" value="Ubiquitin-like"/>
    <property type="match status" value="1"/>
</dbReference>
<evidence type="ECO:0000313" key="4">
    <source>
        <dbReference type="EMBL" id="VUZ56160.1"/>
    </source>
</evidence>
<proteinExistence type="predicted"/>
<gene>
    <name evidence="4" type="ORF">WMSIL1_LOCUS13843</name>
</gene>
<dbReference type="SMART" id="SM00314">
    <property type="entry name" value="RA"/>
    <property type="match status" value="1"/>
</dbReference>
<dbReference type="SUPFAM" id="SSF50729">
    <property type="entry name" value="PH domain-like"/>
    <property type="match status" value="1"/>
</dbReference>
<dbReference type="CDD" id="cd01259">
    <property type="entry name" value="PH_APBB1IP"/>
    <property type="match status" value="1"/>
</dbReference>
<feature type="coiled-coil region" evidence="1">
    <location>
        <begin position="150"/>
        <end position="177"/>
    </location>
</feature>
<feature type="compositionally biased region" description="Polar residues" evidence="2">
    <location>
        <begin position="245"/>
        <end position="254"/>
    </location>
</feature>
<dbReference type="Pfam" id="PF00169">
    <property type="entry name" value="PH"/>
    <property type="match status" value="1"/>
</dbReference>
<dbReference type="InterPro" id="IPR029071">
    <property type="entry name" value="Ubiquitin-like_domsf"/>
</dbReference>
<dbReference type="SMART" id="SM00233">
    <property type="entry name" value="PH"/>
    <property type="match status" value="1"/>
</dbReference>
<feature type="region of interest" description="Disordered" evidence="2">
    <location>
        <begin position="185"/>
        <end position="282"/>
    </location>
</feature>
<dbReference type="InterPro" id="IPR000159">
    <property type="entry name" value="RA_dom"/>
</dbReference>
<dbReference type="Gene3D" id="3.10.20.90">
    <property type="entry name" value="Phosphatidylinositol 3-kinase Catalytic Subunit, Chain A, domain 1"/>
    <property type="match status" value="1"/>
</dbReference>
<dbReference type="EMBL" id="CABIJS010000699">
    <property type="protein sequence ID" value="VUZ56160.1"/>
    <property type="molecule type" value="Genomic_DNA"/>
</dbReference>
<dbReference type="Proteomes" id="UP000321570">
    <property type="component" value="Unassembled WGS sequence"/>
</dbReference>
<evidence type="ECO:0000313" key="5">
    <source>
        <dbReference type="Proteomes" id="UP000321570"/>
    </source>
</evidence>
<evidence type="ECO:0000259" key="3">
    <source>
        <dbReference type="PROSITE" id="PS50200"/>
    </source>
</evidence>
<feature type="region of interest" description="Disordered" evidence="2">
    <location>
        <begin position="319"/>
        <end position="410"/>
    </location>
</feature>
<dbReference type="Pfam" id="PF21989">
    <property type="entry name" value="RA_2"/>
    <property type="match status" value="1"/>
</dbReference>
<name>A0A564Z9N0_HYMDI</name>
<dbReference type="InterPro" id="IPR011993">
    <property type="entry name" value="PH-like_dom_sf"/>
</dbReference>
<dbReference type="PANTHER" id="PTHR11243:SF23">
    <property type="entry name" value="LD06925P"/>
    <property type="match status" value="1"/>
</dbReference>
<feature type="compositionally biased region" description="Polar residues" evidence="2">
    <location>
        <begin position="398"/>
        <end position="408"/>
    </location>
</feature>
<evidence type="ECO:0000256" key="2">
    <source>
        <dbReference type="SAM" id="MobiDB-lite"/>
    </source>
</evidence>
<dbReference type="GO" id="GO:0007165">
    <property type="term" value="P:signal transduction"/>
    <property type="evidence" value="ECO:0007669"/>
    <property type="project" value="InterPro"/>
</dbReference>
<keyword evidence="1" id="KW-0175">Coiled coil</keyword>
<feature type="compositionally biased region" description="Pro residues" evidence="2">
    <location>
        <begin position="97"/>
        <end position="107"/>
    </location>
</feature>
<dbReference type="InterPro" id="IPR039665">
    <property type="entry name" value="PH_APBB1IP"/>
</dbReference>
<evidence type="ECO:0000256" key="1">
    <source>
        <dbReference type="SAM" id="Coils"/>
    </source>
</evidence>
<feature type="compositionally biased region" description="Polar residues" evidence="2">
    <location>
        <begin position="382"/>
        <end position="391"/>
    </location>
</feature>
<keyword evidence="5" id="KW-1185">Reference proteome</keyword>
<organism evidence="4 5">
    <name type="scientific">Hymenolepis diminuta</name>
    <name type="common">Rat tapeworm</name>
    <dbReference type="NCBI Taxonomy" id="6216"/>
    <lineage>
        <taxon>Eukaryota</taxon>
        <taxon>Metazoa</taxon>
        <taxon>Spiralia</taxon>
        <taxon>Lophotrochozoa</taxon>
        <taxon>Platyhelminthes</taxon>
        <taxon>Cestoda</taxon>
        <taxon>Eucestoda</taxon>
        <taxon>Cyclophyllidea</taxon>
        <taxon>Hymenolepididae</taxon>
        <taxon>Hymenolepis</taxon>
    </lineage>
</organism>
<feature type="compositionally biased region" description="Low complexity" evidence="2">
    <location>
        <begin position="27"/>
        <end position="54"/>
    </location>
</feature>
<dbReference type="AlphaFoldDB" id="A0A564Z9N0"/>
<feature type="domain" description="Ras-associating" evidence="3">
    <location>
        <begin position="433"/>
        <end position="519"/>
    </location>
</feature>
<dbReference type="PANTHER" id="PTHR11243">
    <property type="entry name" value="GROWTH FACTOR RECEPTOR-BOUND PROTEIN"/>
    <property type="match status" value="1"/>
</dbReference>
<dbReference type="PROSITE" id="PS50200">
    <property type="entry name" value="RA"/>
    <property type="match status" value="1"/>
</dbReference>
<feature type="region of interest" description="Disordered" evidence="2">
    <location>
        <begin position="769"/>
        <end position="789"/>
    </location>
</feature>
<feature type="compositionally biased region" description="Low complexity" evidence="2">
    <location>
        <begin position="358"/>
        <end position="373"/>
    </location>
</feature>
<feature type="region of interest" description="Disordered" evidence="2">
    <location>
        <begin position="26"/>
        <end position="120"/>
    </location>
</feature>
<feature type="compositionally biased region" description="Polar residues" evidence="2">
    <location>
        <begin position="187"/>
        <end position="200"/>
    </location>
</feature>
<dbReference type="InterPro" id="IPR039664">
    <property type="entry name" value="GRB/APBB1IP"/>
</dbReference>
<dbReference type="InterPro" id="IPR001849">
    <property type="entry name" value="PH_domain"/>
</dbReference>
<reference evidence="4 5" key="1">
    <citation type="submission" date="2019-07" db="EMBL/GenBank/DDBJ databases">
        <authorList>
            <person name="Jastrzebski P J."/>
            <person name="Paukszto L."/>
            <person name="Jastrzebski P J."/>
        </authorList>
    </citation>
    <scope>NUCLEOTIDE SEQUENCE [LARGE SCALE GENOMIC DNA]</scope>
    <source>
        <strain evidence="4 5">WMS-il1</strain>
    </source>
</reference>